<protein>
    <recommendedName>
        <fullName evidence="2">DUF3307 domain-containing protein</fullName>
    </recommendedName>
</protein>
<proteinExistence type="predicted"/>
<dbReference type="EMBL" id="CADCVQ010000119">
    <property type="protein sequence ID" value="CAA9512968.1"/>
    <property type="molecule type" value="Genomic_DNA"/>
</dbReference>
<dbReference type="AlphaFoldDB" id="A0A6J4T3K6"/>
<accession>A0A6J4T3K6</accession>
<name>A0A6J4T3K6_9ACTN</name>
<organism evidence="1">
    <name type="scientific">uncultured Solirubrobacteraceae bacterium</name>
    <dbReference type="NCBI Taxonomy" id="1162706"/>
    <lineage>
        <taxon>Bacteria</taxon>
        <taxon>Bacillati</taxon>
        <taxon>Actinomycetota</taxon>
        <taxon>Thermoleophilia</taxon>
        <taxon>Solirubrobacterales</taxon>
        <taxon>Solirubrobacteraceae</taxon>
        <taxon>environmental samples</taxon>
    </lineage>
</organism>
<dbReference type="Pfam" id="PF11750">
    <property type="entry name" value="DUF3307"/>
    <property type="match status" value="1"/>
</dbReference>
<gene>
    <name evidence="1" type="ORF">AVDCRST_MAG67-2906</name>
</gene>
<sequence length="130" mass="14145">MPWVELFVLFAVSHLVGDYVLQTDWQATHKRRGLGADAVARRALLSHVTTYTLAFVPALLWIADDLGAGALWVAALVAVPHVLQDDGRLVEWWMAHVKHAQMAAQPVAALALDQTLHIVALLALALVAGR</sequence>
<reference evidence="1" key="1">
    <citation type="submission" date="2020-02" db="EMBL/GenBank/DDBJ databases">
        <authorList>
            <person name="Meier V. D."/>
        </authorList>
    </citation>
    <scope>NUCLEOTIDE SEQUENCE</scope>
    <source>
        <strain evidence="1">AVDCRST_MAG67</strain>
    </source>
</reference>
<evidence type="ECO:0000313" key="1">
    <source>
        <dbReference type="EMBL" id="CAA9512968.1"/>
    </source>
</evidence>
<dbReference type="InterPro" id="IPR021737">
    <property type="entry name" value="Phage_phiKZ_Orf197"/>
</dbReference>
<evidence type="ECO:0008006" key="2">
    <source>
        <dbReference type="Google" id="ProtNLM"/>
    </source>
</evidence>